<dbReference type="RefSeq" id="WP_306735252.1">
    <property type="nucleotide sequence ID" value="NZ_JANHAX010000002.1"/>
</dbReference>
<dbReference type="Proteomes" id="UP001226762">
    <property type="component" value="Unassembled WGS sequence"/>
</dbReference>
<proteinExistence type="predicted"/>
<reference evidence="1" key="1">
    <citation type="submission" date="2022-07" db="EMBL/GenBank/DDBJ databases">
        <authorList>
            <person name="Otstavnykh N."/>
            <person name="Isaeva M."/>
            <person name="Bystritskaya E."/>
        </authorList>
    </citation>
    <scope>NUCLEOTIDE SEQUENCE</scope>
    <source>
        <strain evidence="1">KCTC 52189</strain>
    </source>
</reference>
<dbReference type="InterPro" id="IPR007183">
    <property type="entry name" value="UPF0280"/>
</dbReference>
<keyword evidence="2" id="KW-1185">Reference proteome</keyword>
<dbReference type="AlphaFoldDB" id="A0AAE3WCM3"/>
<dbReference type="EMBL" id="JANHAX010000002">
    <property type="protein sequence ID" value="MDQ2089985.1"/>
    <property type="molecule type" value="Genomic_DNA"/>
</dbReference>
<reference evidence="1" key="2">
    <citation type="submission" date="2023-02" db="EMBL/GenBank/DDBJ databases">
        <title>'Rhodoalgimonas zhirmunskyi' gen. nov., isolated from a red alga.</title>
        <authorList>
            <person name="Nedashkovskaya O.I."/>
            <person name="Otstavnykh N.Y."/>
            <person name="Bystritskaya E.P."/>
            <person name="Balabanova L.A."/>
            <person name="Isaeva M.P."/>
        </authorList>
    </citation>
    <scope>NUCLEOTIDE SEQUENCE</scope>
    <source>
        <strain evidence="1">KCTC 52189</strain>
    </source>
</reference>
<name>A0AAE3WCM3_9RHOB</name>
<comment type="caution">
    <text evidence="1">The sequence shown here is derived from an EMBL/GenBank/DDBJ whole genome shotgun (WGS) entry which is preliminary data.</text>
</comment>
<dbReference type="Gene3D" id="3.10.520.10">
    <property type="entry name" value="ApbE-like domains"/>
    <property type="match status" value="1"/>
</dbReference>
<accession>A0AAE3WCM3</accession>
<gene>
    <name evidence="1" type="ORF">NO357_08765</name>
</gene>
<dbReference type="SUPFAM" id="SSF143631">
    <property type="entry name" value="ApbE-like"/>
    <property type="match status" value="1"/>
</dbReference>
<dbReference type="NCBIfam" id="NF003322">
    <property type="entry name" value="PRK04334.1-2"/>
    <property type="match status" value="1"/>
</dbReference>
<protein>
    <submittedName>
        <fullName evidence="1">UPF0280 family protein</fullName>
    </submittedName>
</protein>
<evidence type="ECO:0000313" key="2">
    <source>
        <dbReference type="Proteomes" id="UP001226762"/>
    </source>
</evidence>
<sequence>MSFAAAMLPGGRLHLQHGPIDLVIGAEGDREEAFRAARAAFEGVLEALVDELDLLRRDGWSGATPPCAVTGPVARRMVQAVAWHTGFVTPMAAVAGAVADYVLGAMVAAGELRRAFVNNGGDIALHLASGARFRLAVTGLDGAGLGAVEIAAEDGIGGIATSGQGGRSLSLGIAESVTVLARDAADADAAATLIANAVDLPEHAAIRRAPARQLRPDSDLGDRPVVVGVGPLRPQEAEVALRNGVRVAEAMQAGGRIHAAILFLRGRVRMVGECREVLQREVERA</sequence>
<evidence type="ECO:0000313" key="1">
    <source>
        <dbReference type="EMBL" id="MDQ2089985.1"/>
    </source>
</evidence>
<dbReference type="PIRSF" id="PIRSF006421">
    <property type="entry name" value="UCP006421"/>
    <property type="match status" value="1"/>
</dbReference>
<organism evidence="1 2">
    <name type="scientific">Marimonas arenosa</name>
    <dbReference type="NCBI Taxonomy" id="1795305"/>
    <lineage>
        <taxon>Bacteria</taxon>
        <taxon>Pseudomonadati</taxon>
        <taxon>Pseudomonadota</taxon>
        <taxon>Alphaproteobacteria</taxon>
        <taxon>Rhodobacterales</taxon>
        <taxon>Paracoccaceae</taxon>
        <taxon>Marimonas</taxon>
    </lineage>
</organism>
<dbReference type="InterPro" id="IPR003374">
    <property type="entry name" value="ApbE-like_sf"/>
</dbReference>